<evidence type="ECO:0000313" key="2">
    <source>
        <dbReference type="Proteomes" id="UP001162060"/>
    </source>
</evidence>
<evidence type="ECO:0000313" key="1">
    <source>
        <dbReference type="EMBL" id="CAK7934945.1"/>
    </source>
</evidence>
<accession>A0AAV1UKG9</accession>
<dbReference type="AlphaFoldDB" id="A0AAV1UKG9"/>
<evidence type="ECO:0008006" key="3">
    <source>
        <dbReference type="Google" id="ProtNLM"/>
    </source>
</evidence>
<comment type="caution">
    <text evidence="1">The sequence shown here is derived from an EMBL/GenBank/DDBJ whole genome shotgun (WGS) entry which is preliminary data.</text>
</comment>
<sequence length="61" mass="6654">MPPVLAAAAAAASTGEKRIVARSGRKARWPQAVQLALCGQRKSHLEHRLIVRQRRDAILDG</sequence>
<organism evidence="1 2">
    <name type="scientific">Peronospora matthiolae</name>
    <dbReference type="NCBI Taxonomy" id="2874970"/>
    <lineage>
        <taxon>Eukaryota</taxon>
        <taxon>Sar</taxon>
        <taxon>Stramenopiles</taxon>
        <taxon>Oomycota</taxon>
        <taxon>Peronosporomycetes</taxon>
        <taxon>Peronosporales</taxon>
        <taxon>Peronosporaceae</taxon>
        <taxon>Peronospora</taxon>
    </lineage>
</organism>
<proteinExistence type="predicted"/>
<dbReference type="EMBL" id="CAKLBY020000219">
    <property type="protein sequence ID" value="CAK7934945.1"/>
    <property type="molecule type" value="Genomic_DNA"/>
</dbReference>
<gene>
    <name evidence="1" type="ORF">PM001_LOCUS20095</name>
</gene>
<name>A0AAV1UKG9_9STRA</name>
<dbReference type="Proteomes" id="UP001162060">
    <property type="component" value="Unassembled WGS sequence"/>
</dbReference>
<protein>
    <recommendedName>
        <fullName evidence="3">Secreted protein</fullName>
    </recommendedName>
</protein>
<reference evidence="1" key="1">
    <citation type="submission" date="2024-01" db="EMBL/GenBank/DDBJ databases">
        <authorList>
            <person name="Webb A."/>
        </authorList>
    </citation>
    <scope>NUCLEOTIDE SEQUENCE</scope>
    <source>
        <strain evidence="1">Pm1</strain>
    </source>
</reference>